<evidence type="ECO:0000259" key="5">
    <source>
        <dbReference type="PROSITE" id="PS50893"/>
    </source>
</evidence>
<dbReference type="PROSITE" id="PS50893">
    <property type="entry name" value="ABC_TRANSPORTER_2"/>
    <property type="match status" value="1"/>
</dbReference>
<dbReference type="SUPFAM" id="SSF52540">
    <property type="entry name" value="P-loop containing nucleoside triphosphate hydrolases"/>
    <property type="match status" value="1"/>
</dbReference>
<keyword evidence="3" id="KW-0547">Nucleotide-binding</keyword>
<reference evidence="6" key="1">
    <citation type="journal article" date="2015" name="Int. J. Syst. Evol. Microbiol.">
        <title>Rhizobium alvei sp. nov., isolated from a freshwater river.</title>
        <authorList>
            <person name="Sheu S.Y."/>
            <person name="Huang H.W."/>
            <person name="Young C.C."/>
            <person name="Chen W.M."/>
        </authorList>
    </citation>
    <scope>NUCLEOTIDE SEQUENCE</scope>
    <source>
        <strain evidence="6">TNR-22</strain>
    </source>
</reference>
<reference evidence="6" key="2">
    <citation type="submission" date="2023-07" db="EMBL/GenBank/DDBJ databases">
        <authorList>
            <person name="Shen H."/>
        </authorList>
    </citation>
    <scope>NUCLEOTIDE SEQUENCE</scope>
    <source>
        <strain evidence="6">TNR-22</strain>
    </source>
</reference>
<dbReference type="PANTHER" id="PTHR43553:SF24">
    <property type="entry name" value="ENERGY-COUPLING FACTOR TRANSPORTER ATP-BINDING PROTEIN ECFA1"/>
    <property type="match status" value="1"/>
</dbReference>
<protein>
    <submittedName>
        <fullName evidence="6">Energy-coupling factor ABC transporter ATP-binding protein</fullName>
    </submittedName>
</protein>
<dbReference type="EMBL" id="JAUOZU010000008">
    <property type="protein sequence ID" value="MDO6964792.1"/>
    <property type="molecule type" value="Genomic_DNA"/>
</dbReference>
<dbReference type="PANTHER" id="PTHR43553">
    <property type="entry name" value="HEAVY METAL TRANSPORTER"/>
    <property type="match status" value="1"/>
</dbReference>
<dbReference type="SMART" id="SM00382">
    <property type="entry name" value="AAA"/>
    <property type="match status" value="1"/>
</dbReference>
<evidence type="ECO:0000313" key="7">
    <source>
        <dbReference type="Proteomes" id="UP001174932"/>
    </source>
</evidence>
<keyword evidence="4 6" id="KW-0067">ATP-binding</keyword>
<dbReference type="Gene3D" id="3.40.50.300">
    <property type="entry name" value="P-loop containing nucleotide triphosphate hydrolases"/>
    <property type="match status" value="1"/>
</dbReference>
<dbReference type="RefSeq" id="WP_304376720.1">
    <property type="nucleotide sequence ID" value="NZ_JAUOZU010000008.1"/>
</dbReference>
<evidence type="ECO:0000256" key="4">
    <source>
        <dbReference type="ARBA" id="ARBA00022840"/>
    </source>
</evidence>
<dbReference type="InterPro" id="IPR027417">
    <property type="entry name" value="P-loop_NTPase"/>
</dbReference>
<comment type="similarity">
    <text evidence="1">Belongs to the ABC transporter superfamily.</text>
</comment>
<feature type="domain" description="ABC transporter" evidence="5">
    <location>
        <begin position="14"/>
        <end position="240"/>
    </location>
</feature>
<accession>A0ABT8YNE4</accession>
<evidence type="ECO:0000256" key="3">
    <source>
        <dbReference type="ARBA" id="ARBA00022741"/>
    </source>
</evidence>
<organism evidence="6 7">
    <name type="scientific">Rhizobium alvei</name>
    <dbReference type="NCBI Taxonomy" id="1132659"/>
    <lineage>
        <taxon>Bacteria</taxon>
        <taxon>Pseudomonadati</taxon>
        <taxon>Pseudomonadota</taxon>
        <taxon>Alphaproteobacteria</taxon>
        <taxon>Hyphomicrobiales</taxon>
        <taxon>Rhizobiaceae</taxon>
        <taxon>Rhizobium/Agrobacterium group</taxon>
        <taxon>Rhizobium</taxon>
    </lineage>
</organism>
<name>A0ABT8YNE4_9HYPH</name>
<evidence type="ECO:0000256" key="1">
    <source>
        <dbReference type="ARBA" id="ARBA00005417"/>
    </source>
</evidence>
<evidence type="ECO:0000313" key="6">
    <source>
        <dbReference type="EMBL" id="MDO6964792.1"/>
    </source>
</evidence>
<dbReference type="Proteomes" id="UP001174932">
    <property type="component" value="Unassembled WGS sequence"/>
</dbReference>
<dbReference type="InterPro" id="IPR003593">
    <property type="entry name" value="AAA+_ATPase"/>
</dbReference>
<dbReference type="InterPro" id="IPR015856">
    <property type="entry name" value="ABC_transpr_CbiO/EcfA_su"/>
</dbReference>
<dbReference type="GO" id="GO:0005524">
    <property type="term" value="F:ATP binding"/>
    <property type="evidence" value="ECO:0007669"/>
    <property type="project" value="UniProtKB-KW"/>
</dbReference>
<sequence>MSNELRHTPNQQGISLDRAAYAVAGKLILSDLSFALSERRIAIIGRNGSGKTTLLRLMAGLVAPTSGSVLVDGIDPARDRKAMLDRIGILFQNPDHQIIFPTVAEELAFGLQQQGRTKAEAASMVEDLLARHGRSHWLTATVHSLSQGQRHFLCLLSILAMKPDSILLDEPFASFDQPTVTRMARIFDQLQQRLIFITHDARTASSAQRVLWLEAGQIRADGPPARVLPEFEAEMLRLGSIDADTDIAF</sequence>
<proteinExistence type="inferred from homology"/>
<dbReference type="CDD" id="cd03225">
    <property type="entry name" value="ABC_cobalt_CbiO_domain1"/>
    <property type="match status" value="1"/>
</dbReference>
<keyword evidence="7" id="KW-1185">Reference proteome</keyword>
<dbReference type="InterPro" id="IPR050095">
    <property type="entry name" value="ECF_ABC_transporter_ATP-bd"/>
</dbReference>
<keyword evidence="2" id="KW-0813">Transport</keyword>
<gene>
    <name evidence="6" type="ORF">Q4481_12560</name>
</gene>
<comment type="caution">
    <text evidence="6">The sequence shown here is derived from an EMBL/GenBank/DDBJ whole genome shotgun (WGS) entry which is preliminary data.</text>
</comment>
<dbReference type="InterPro" id="IPR003439">
    <property type="entry name" value="ABC_transporter-like_ATP-bd"/>
</dbReference>
<dbReference type="Pfam" id="PF00005">
    <property type="entry name" value="ABC_tran"/>
    <property type="match status" value="1"/>
</dbReference>
<evidence type="ECO:0000256" key="2">
    <source>
        <dbReference type="ARBA" id="ARBA00022448"/>
    </source>
</evidence>